<dbReference type="CDD" id="cd01821">
    <property type="entry name" value="Rhamnogalacturan_acetylesterase_like"/>
    <property type="match status" value="1"/>
</dbReference>
<comment type="similarity">
    <text evidence="1">Belongs to the 'GDSL' lipolytic enzyme family.</text>
</comment>
<dbReference type="PANTHER" id="PTHR43695">
    <property type="entry name" value="PUTATIVE (AFU_ORTHOLOGUE AFUA_2G17250)-RELATED"/>
    <property type="match status" value="1"/>
</dbReference>
<evidence type="ECO:0000259" key="3">
    <source>
        <dbReference type="Pfam" id="PF13472"/>
    </source>
</evidence>
<dbReference type="InterPro" id="IPR037459">
    <property type="entry name" value="RhgT-like"/>
</dbReference>
<dbReference type="PANTHER" id="PTHR43695:SF1">
    <property type="entry name" value="RHAMNOGALACTURONAN ACETYLESTERASE"/>
    <property type="match status" value="1"/>
</dbReference>
<dbReference type="Proteomes" id="UP000256779">
    <property type="component" value="Unassembled WGS sequence"/>
</dbReference>
<dbReference type="InterPro" id="IPR013830">
    <property type="entry name" value="SGNH_hydro"/>
</dbReference>
<protein>
    <submittedName>
        <fullName evidence="4">Lysophospholipase L1-like esterase</fullName>
    </submittedName>
</protein>
<gene>
    <name evidence="4" type="ORF">C7460_10131</name>
</gene>
<dbReference type="AlphaFoldDB" id="A0A3D9LIL8"/>
<reference evidence="4 5" key="1">
    <citation type="submission" date="2018-07" db="EMBL/GenBank/DDBJ databases">
        <title>Genomic Encyclopedia of Type Strains, Phase IV (KMG-IV): sequencing the most valuable type-strain genomes for metagenomic binning, comparative biology and taxonomic classification.</title>
        <authorList>
            <person name="Goeker M."/>
        </authorList>
    </citation>
    <scope>NUCLEOTIDE SEQUENCE [LARGE SCALE GENOMIC DNA]</scope>
    <source>
        <strain evidence="4 5">DSM 4134</strain>
    </source>
</reference>
<dbReference type="Gene3D" id="3.40.50.1110">
    <property type="entry name" value="SGNH hydrolase"/>
    <property type="match status" value="1"/>
</dbReference>
<dbReference type="Pfam" id="PF13472">
    <property type="entry name" value="Lipase_GDSL_2"/>
    <property type="match status" value="1"/>
</dbReference>
<comment type="caution">
    <text evidence="4">The sequence shown here is derived from an EMBL/GenBank/DDBJ whole genome shotgun (WGS) entry which is preliminary data.</text>
</comment>
<name>A0A3D9LIL8_MARFU</name>
<feature type="domain" description="SGNH hydrolase-type esterase" evidence="3">
    <location>
        <begin position="19"/>
        <end position="204"/>
    </location>
</feature>
<dbReference type="EMBL" id="QREG01000001">
    <property type="protein sequence ID" value="REE05516.1"/>
    <property type="molecule type" value="Genomic_DNA"/>
</dbReference>
<sequence length="249" mass="27830">MTLVLMACSNTKPVNIWMIGDSTMAAKKASRLPESGWGEGLKAFVTPNTIVHNHAASGRSTRSFIEEGRWQNVVDSLQAGDFVIIQFGHNDQKPDAKLHTEPYGEFVRNLEKFVRESERSGAFPIICSSIVRRHFTKDGKLTDTHGDYILAAKAVAANLEVPFVDMEHITRTLVTGLGVENSKAIYTHTAHKADDTHLSTKGARVVAYFFAREVQRVNSSLARYLDLQEARFCNRLITHELITSELNQE</sequence>
<proteinExistence type="inferred from homology"/>
<dbReference type="SUPFAM" id="SSF52266">
    <property type="entry name" value="SGNH hydrolase"/>
    <property type="match status" value="1"/>
</dbReference>
<accession>A0A3D9LIL8</accession>
<evidence type="ECO:0000256" key="1">
    <source>
        <dbReference type="ARBA" id="ARBA00008668"/>
    </source>
</evidence>
<evidence type="ECO:0000256" key="2">
    <source>
        <dbReference type="ARBA" id="ARBA00022801"/>
    </source>
</evidence>
<dbReference type="GO" id="GO:0016788">
    <property type="term" value="F:hydrolase activity, acting on ester bonds"/>
    <property type="evidence" value="ECO:0007669"/>
    <property type="project" value="UniProtKB-ARBA"/>
</dbReference>
<keyword evidence="2" id="KW-0378">Hydrolase</keyword>
<keyword evidence="5" id="KW-1185">Reference proteome</keyword>
<evidence type="ECO:0000313" key="5">
    <source>
        <dbReference type="Proteomes" id="UP000256779"/>
    </source>
</evidence>
<dbReference type="InterPro" id="IPR036514">
    <property type="entry name" value="SGNH_hydro_sf"/>
</dbReference>
<evidence type="ECO:0000313" key="4">
    <source>
        <dbReference type="EMBL" id="REE05516.1"/>
    </source>
</evidence>
<organism evidence="4 5">
    <name type="scientific">Marinoscillum furvescens DSM 4134</name>
    <dbReference type="NCBI Taxonomy" id="1122208"/>
    <lineage>
        <taxon>Bacteria</taxon>
        <taxon>Pseudomonadati</taxon>
        <taxon>Bacteroidota</taxon>
        <taxon>Cytophagia</taxon>
        <taxon>Cytophagales</taxon>
        <taxon>Reichenbachiellaceae</taxon>
        <taxon>Marinoscillum</taxon>
    </lineage>
</organism>